<dbReference type="InterPro" id="IPR037401">
    <property type="entry name" value="SnoaL-like"/>
</dbReference>
<feature type="region of interest" description="Disordered" evidence="1">
    <location>
        <begin position="1"/>
        <end position="20"/>
    </location>
</feature>
<dbReference type="Proteomes" id="UP001143486">
    <property type="component" value="Unassembled WGS sequence"/>
</dbReference>
<dbReference type="SUPFAM" id="SSF54427">
    <property type="entry name" value="NTF2-like"/>
    <property type="match status" value="1"/>
</dbReference>
<sequence length="215" mass="23466">MDEGQDKQAGMSGRPPNFGFSVTRVLQDGPDTFVKAVHEPEGGAEAWLTMSLIRTDDSGLMSVRRQISVSPVCEERIVSSMAAYAIPNGPQENTETSRAQVRGFIAAVMAGADRATLEPFIDRVAFDLLRAGPSGERERLDQLIARRGPRDGVRYHGIDDLVAEGDFVAVFSCFDDAGQNFRACDLFRLADGMIVEHWDAIQPVASHTVAHNDES</sequence>
<accession>A0A9W6ILY5</accession>
<feature type="domain" description="SnoaL-like" evidence="2">
    <location>
        <begin position="101"/>
        <end position="197"/>
    </location>
</feature>
<reference evidence="3" key="2">
    <citation type="submission" date="2023-01" db="EMBL/GenBank/DDBJ databases">
        <authorList>
            <person name="Sun Q."/>
            <person name="Evtushenko L."/>
        </authorList>
    </citation>
    <scope>NUCLEOTIDE SEQUENCE</scope>
    <source>
        <strain evidence="3">VKM B-1513</strain>
    </source>
</reference>
<proteinExistence type="predicted"/>
<reference evidence="3" key="1">
    <citation type="journal article" date="2014" name="Int. J. Syst. Evol. Microbiol.">
        <title>Complete genome sequence of Corynebacterium casei LMG S-19264T (=DSM 44701T), isolated from a smear-ripened cheese.</title>
        <authorList>
            <consortium name="US DOE Joint Genome Institute (JGI-PGF)"/>
            <person name="Walter F."/>
            <person name="Albersmeier A."/>
            <person name="Kalinowski J."/>
            <person name="Ruckert C."/>
        </authorList>
    </citation>
    <scope>NUCLEOTIDE SEQUENCE</scope>
    <source>
        <strain evidence="3">VKM B-1513</strain>
    </source>
</reference>
<evidence type="ECO:0000313" key="4">
    <source>
        <dbReference type="Proteomes" id="UP001143486"/>
    </source>
</evidence>
<keyword evidence="4" id="KW-1185">Reference proteome</keyword>
<evidence type="ECO:0000259" key="2">
    <source>
        <dbReference type="Pfam" id="PF12680"/>
    </source>
</evidence>
<dbReference type="EMBL" id="BSFE01000003">
    <property type="protein sequence ID" value="GLK51949.1"/>
    <property type="molecule type" value="Genomic_DNA"/>
</dbReference>
<name>A0A9W6ILY5_9PROT</name>
<dbReference type="AlphaFoldDB" id="A0A9W6ILY5"/>
<dbReference type="InterPro" id="IPR032710">
    <property type="entry name" value="NTF2-like_dom_sf"/>
</dbReference>
<evidence type="ECO:0000313" key="3">
    <source>
        <dbReference type="EMBL" id="GLK51949.1"/>
    </source>
</evidence>
<gene>
    <name evidence="3" type="ORF">GCM10017621_14570</name>
</gene>
<evidence type="ECO:0000256" key="1">
    <source>
        <dbReference type="SAM" id="MobiDB-lite"/>
    </source>
</evidence>
<organism evidence="3 4">
    <name type="scientific">Maricaulis virginensis</name>
    <dbReference type="NCBI Taxonomy" id="144022"/>
    <lineage>
        <taxon>Bacteria</taxon>
        <taxon>Pseudomonadati</taxon>
        <taxon>Pseudomonadota</taxon>
        <taxon>Alphaproteobacteria</taxon>
        <taxon>Maricaulales</taxon>
        <taxon>Maricaulaceae</taxon>
        <taxon>Maricaulis</taxon>
    </lineage>
</organism>
<dbReference type="Gene3D" id="3.10.450.50">
    <property type="match status" value="1"/>
</dbReference>
<comment type="caution">
    <text evidence="3">The sequence shown here is derived from an EMBL/GenBank/DDBJ whole genome shotgun (WGS) entry which is preliminary data.</text>
</comment>
<dbReference type="Pfam" id="PF12680">
    <property type="entry name" value="SnoaL_2"/>
    <property type="match status" value="1"/>
</dbReference>
<protein>
    <recommendedName>
        <fullName evidence="2">SnoaL-like domain-containing protein</fullName>
    </recommendedName>
</protein>